<dbReference type="Proteomes" id="UP000035287">
    <property type="component" value="Chromosome"/>
</dbReference>
<keyword evidence="3" id="KW-1185">Reference proteome</keyword>
<feature type="compositionally biased region" description="Basic and acidic residues" evidence="1">
    <location>
        <begin position="1"/>
        <end position="19"/>
    </location>
</feature>
<gene>
    <name evidence="2" type="ORF">AB433_04265</name>
</gene>
<reference evidence="2 3" key="1">
    <citation type="submission" date="2015-06" db="EMBL/GenBank/DDBJ databases">
        <authorList>
            <person name="Zeng Y."/>
            <person name="Huang Y."/>
        </authorList>
    </citation>
    <scope>NUCLEOTIDE SEQUENCE [LARGE SCALE GENOMIC DNA]</scope>
    <source>
        <strain evidence="2 3">PQ-2</strain>
    </source>
</reference>
<protein>
    <submittedName>
        <fullName evidence="2">Uncharacterized protein</fullName>
    </submittedName>
</protein>
<evidence type="ECO:0000313" key="2">
    <source>
        <dbReference type="EMBL" id="AKM09377.1"/>
    </source>
</evidence>
<accession>A0A0G3XDU8</accession>
<name>A0A0G3XDU8_9SPHN</name>
<dbReference type="EMBL" id="CP011770">
    <property type="protein sequence ID" value="AKM09377.1"/>
    <property type="molecule type" value="Genomic_DNA"/>
</dbReference>
<dbReference type="KEGG" id="cna:AB433_04265"/>
<proteinExistence type="predicted"/>
<organism evidence="2 3">
    <name type="scientific">Croceicoccus naphthovorans</name>
    <dbReference type="NCBI Taxonomy" id="1348774"/>
    <lineage>
        <taxon>Bacteria</taxon>
        <taxon>Pseudomonadati</taxon>
        <taxon>Pseudomonadota</taxon>
        <taxon>Alphaproteobacteria</taxon>
        <taxon>Sphingomonadales</taxon>
        <taxon>Erythrobacteraceae</taxon>
        <taxon>Croceicoccus</taxon>
    </lineage>
</organism>
<sequence length="85" mass="8994">MDGDARVPSRKLNELHQEHASGAVRGAASGPRGDRCGRPANTDDQRSGLHRPDRSAPPSGPVPVLEGEADDPVRSPGRREHSVSP</sequence>
<dbReference type="AlphaFoldDB" id="A0A0G3XDU8"/>
<evidence type="ECO:0000313" key="3">
    <source>
        <dbReference type="Proteomes" id="UP000035287"/>
    </source>
</evidence>
<feature type="compositionally biased region" description="Basic and acidic residues" evidence="1">
    <location>
        <begin position="32"/>
        <end position="54"/>
    </location>
</feature>
<feature type="region of interest" description="Disordered" evidence="1">
    <location>
        <begin position="1"/>
        <end position="85"/>
    </location>
</feature>
<feature type="compositionally biased region" description="Basic and acidic residues" evidence="1">
    <location>
        <begin position="71"/>
        <end position="85"/>
    </location>
</feature>
<evidence type="ECO:0000256" key="1">
    <source>
        <dbReference type="SAM" id="MobiDB-lite"/>
    </source>
</evidence>